<dbReference type="GeneID" id="107067545"/>
<feature type="compositionally biased region" description="Basic residues" evidence="1">
    <location>
        <begin position="116"/>
        <end position="127"/>
    </location>
</feature>
<gene>
    <name evidence="3" type="primary">LOC107067545</name>
</gene>
<accession>A0ABM1IEK6</accession>
<evidence type="ECO:0000256" key="1">
    <source>
        <dbReference type="SAM" id="MobiDB-lite"/>
    </source>
</evidence>
<name>A0ABM1IEK6_POLDO</name>
<proteinExistence type="predicted"/>
<feature type="region of interest" description="Disordered" evidence="1">
    <location>
        <begin position="1"/>
        <end position="104"/>
    </location>
</feature>
<dbReference type="RefSeq" id="XP_015178643.1">
    <property type="nucleotide sequence ID" value="XM_015323157.1"/>
</dbReference>
<organism evidence="2 3">
    <name type="scientific">Polistes dominula</name>
    <name type="common">European paper wasp</name>
    <name type="synonym">Vespa dominula</name>
    <dbReference type="NCBI Taxonomy" id="743375"/>
    <lineage>
        <taxon>Eukaryota</taxon>
        <taxon>Metazoa</taxon>
        <taxon>Ecdysozoa</taxon>
        <taxon>Arthropoda</taxon>
        <taxon>Hexapoda</taxon>
        <taxon>Insecta</taxon>
        <taxon>Pterygota</taxon>
        <taxon>Neoptera</taxon>
        <taxon>Endopterygota</taxon>
        <taxon>Hymenoptera</taxon>
        <taxon>Apocrita</taxon>
        <taxon>Aculeata</taxon>
        <taxon>Vespoidea</taxon>
        <taxon>Vespidae</taxon>
        <taxon>Polistinae</taxon>
        <taxon>Polistini</taxon>
        <taxon>Polistes</taxon>
    </lineage>
</organism>
<evidence type="ECO:0000313" key="2">
    <source>
        <dbReference type="Proteomes" id="UP000694924"/>
    </source>
</evidence>
<reference evidence="3" key="1">
    <citation type="submission" date="2025-08" db="UniProtKB">
        <authorList>
            <consortium name="RefSeq"/>
        </authorList>
    </citation>
    <scope>IDENTIFICATION</scope>
    <source>
        <tissue evidence="3">Whole body</tissue>
    </source>
</reference>
<protein>
    <submittedName>
        <fullName evidence="3">Protein FAM76B-like</fullName>
    </submittedName>
</protein>
<feature type="compositionally biased region" description="Polar residues" evidence="1">
    <location>
        <begin position="1"/>
        <end position="12"/>
    </location>
</feature>
<dbReference type="Proteomes" id="UP000694924">
    <property type="component" value="Unplaced"/>
</dbReference>
<keyword evidence="2" id="KW-1185">Reference proteome</keyword>
<feature type="compositionally biased region" description="Basic and acidic residues" evidence="1">
    <location>
        <begin position="43"/>
        <end position="53"/>
    </location>
</feature>
<feature type="region of interest" description="Disordered" evidence="1">
    <location>
        <begin position="116"/>
        <end position="181"/>
    </location>
</feature>
<feature type="compositionally biased region" description="Low complexity" evidence="1">
    <location>
        <begin position="75"/>
        <end position="86"/>
    </location>
</feature>
<feature type="compositionally biased region" description="Polar residues" evidence="1">
    <location>
        <begin position="54"/>
        <end position="64"/>
    </location>
</feature>
<sequence length="222" mass="24935">MSQLSPNSPNEDSSGESRLDRPRLQRSMGQSKKTFRLRKSRRSHVESQMKQEQQDMPINQGTVQTPPPVPAMEPSVFSIPSDSSSIRSRRSLSTRQSDGDRGNNLDQQQFHALQLQHHHYHHHHHLHPQVSDVSWDEDTSSTSGYRESYSMHLESVNNAHSQPPLASPDLNDMPSTSSTTTNYMAFDGSSPDSLMNGSGGEKTMSQHSLLMVFPNQDEDTLI</sequence>
<feature type="compositionally biased region" description="Basic residues" evidence="1">
    <location>
        <begin position="33"/>
        <end position="42"/>
    </location>
</feature>
<evidence type="ECO:0000313" key="3">
    <source>
        <dbReference type="RefSeq" id="XP_015178643.1"/>
    </source>
</evidence>